<dbReference type="RefSeq" id="WP_249282089.1">
    <property type="nucleotide sequence ID" value="NZ_JACRST010000002.1"/>
</dbReference>
<gene>
    <name evidence="5" type="ORF">H8711_03170</name>
</gene>
<dbReference type="PANTHER" id="PTHR42939">
    <property type="entry name" value="ABC TRANSPORTER ATP-BINDING PROTEIN ALBC-RELATED"/>
    <property type="match status" value="1"/>
</dbReference>
<keyword evidence="2" id="KW-0547">Nucleotide-binding</keyword>
<evidence type="ECO:0000256" key="2">
    <source>
        <dbReference type="ARBA" id="ARBA00022741"/>
    </source>
</evidence>
<dbReference type="PROSITE" id="PS50893">
    <property type="entry name" value="ABC_TRANSPORTER_2"/>
    <property type="match status" value="1"/>
</dbReference>
<dbReference type="SMART" id="SM00382">
    <property type="entry name" value="AAA"/>
    <property type="match status" value="1"/>
</dbReference>
<dbReference type="CDD" id="cd03230">
    <property type="entry name" value="ABC_DR_subfamily_A"/>
    <property type="match status" value="1"/>
</dbReference>
<dbReference type="InterPro" id="IPR003439">
    <property type="entry name" value="ABC_transporter-like_ATP-bd"/>
</dbReference>
<dbReference type="PROSITE" id="PS00211">
    <property type="entry name" value="ABC_TRANSPORTER_1"/>
    <property type="match status" value="1"/>
</dbReference>
<dbReference type="Pfam" id="PF00005">
    <property type="entry name" value="ABC_tran"/>
    <property type="match status" value="1"/>
</dbReference>
<protein>
    <submittedName>
        <fullName evidence="5">ABC transporter ATP-binding protein</fullName>
    </submittedName>
</protein>
<dbReference type="EMBL" id="JACRST010000002">
    <property type="protein sequence ID" value="MBC8545941.1"/>
    <property type="molecule type" value="Genomic_DNA"/>
</dbReference>
<evidence type="ECO:0000256" key="1">
    <source>
        <dbReference type="ARBA" id="ARBA00022448"/>
    </source>
</evidence>
<reference evidence="5" key="1">
    <citation type="submission" date="2020-08" db="EMBL/GenBank/DDBJ databases">
        <title>Genome public.</title>
        <authorList>
            <person name="Liu C."/>
            <person name="Sun Q."/>
        </authorList>
    </citation>
    <scope>NUCLEOTIDE SEQUENCE</scope>
    <source>
        <strain evidence="5">NSJ-31</strain>
    </source>
</reference>
<evidence type="ECO:0000256" key="3">
    <source>
        <dbReference type="ARBA" id="ARBA00022840"/>
    </source>
</evidence>
<keyword evidence="1" id="KW-0813">Transport</keyword>
<dbReference type="Gene3D" id="3.40.50.300">
    <property type="entry name" value="P-loop containing nucleotide triphosphate hydrolases"/>
    <property type="match status" value="1"/>
</dbReference>
<dbReference type="PANTHER" id="PTHR42939:SF3">
    <property type="entry name" value="ABC TRANSPORTER ATP-BINDING COMPONENT"/>
    <property type="match status" value="1"/>
</dbReference>
<name>A0A926DWC1_9FIRM</name>
<evidence type="ECO:0000259" key="4">
    <source>
        <dbReference type="PROSITE" id="PS50893"/>
    </source>
</evidence>
<keyword evidence="3 5" id="KW-0067">ATP-binding</keyword>
<proteinExistence type="predicted"/>
<dbReference type="AlphaFoldDB" id="A0A926DWC1"/>
<dbReference type="InterPro" id="IPR017871">
    <property type="entry name" value="ABC_transporter-like_CS"/>
</dbReference>
<feature type="domain" description="ABC transporter" evidence="4">
    <location>
        <begin position="5"/>
        <end position="229"/>
    </location>
</feature>
<dbReference type="Proteomes" id="UP000653127">
    <property type="component" value="Unassembled WGS sequence"/>
</dbReference>
<dbReference type="InterPro" id="IPR003593">
    <property type="entry name" value="AAA+_ATPase"/>
</dbReference>
<sequence length="285" mass="31631">MDTILKVSHLCKQYSGFALTDVSFELPKGSIMGLIGENGAGKTTTIKAIIGAVRRDSGEISLLGGDNTGGSALKQDLGVVLDDSFFYFMLNPIEIGRILRAAYRNWDDALYRSYLGRFHLPEKKKVKEFSSGMRMKLAIAAALAHHPRLLLLDEPTSGLDPVVRGEILDVFLDFIQDEEHGILLSSHITGDLEKIADYITFLHEGRVVLSEQKDALLERYGVARCAEGEWAQIDARYRSGMRQNRFGCEVLVNDRRAVERQCPGLVIDPASLDDIMTDTVGGDRR</sequence>
<dbReference type="GO" id="GO:0005524">
    <property type="term" value="F:ATP binding"/>
    <property type="evidence" value="ECO:0007669"/>
    <property type="project" value="UniProtKB-KW"/>
</dbReference>
<evidence type="ECO:0000313" key="5">
    <source>
        <dbReference type="EMBL" id="MBC8545941.1"/>
    </source>
</evidence>
<comment type="caution">
    <text evidence="5">The sequence shown here is derived from an EMBL/GenBank/DDBJ whole genome shotgun (WGS) entry which is preliminary data.</text>
</comment>
<organism evidence="5 6">
    <name type="scientific">Ligaoa zhengdingensis</name>
    <dbReference type="NCBI Taxonomy" id="2763658"/>
    <lineage>
        <taxon>Bacteria</taxon>
        <taxon>Bacillati</taxon>
        <taxon>Bacillota</taxon>
        <taxon>Clostridia</taxon>
        <taxon>Eubacteriales</taxon>
        <taxon>Oscillospiraceae</taxon>
        <taxon>Ligaoa</taxon>
    </lineage>
</organism>
<evidence type="ECO:0000313" key="6">
    <source>
        <dbReference type="Proteomes" id="UP000653127"/>
    </source>
</evidence>
<dbReference type="GO" id="GO:0016887">
    <property type="term" value="F:ATP hydrolysis activity"/>
    <property type="evidence" value="ECO:0007669"/>
    <property type="project" value="InterPro"/>
</dbReference>
<dbReference type="SUPFAM" id="SSF52540">
    <property type="entry name" value="P-loop containing nucleoside triphosphate hydrolases"/>
    <property type="match status" value="1"/>
</dbReference>
<accession>A0A926DWC1</accession>
<dbReference type="InterPro" id="IPR051782">
    <property type="entry name" value="ABC_Transporter_VariousFunc"/>
</dbReference>
<keyword evidence="6" id="KW-1185">Reference proteome</keyword>
<dbReference type="InterPro" id="IPR027417">
    <property type="entry name" value="P-loop_NTPase"/>
</dbReference>